<keyword evidence="7" id="KW-0333">Golgi apparatus</keyword>
<evidence type="ECO:0000256" key="5">
    <source>
        <dbReference type="ARBA" id="ARBA00022968"/>
    </source>
</evidence>
<keyword evidence="3" id="KW-0808">Transferase</keyword>
<comment type="similarity">
    <text evidence="2">Belongs to the galactose-3-O-sulfotransferase family.</text>
</comment>
<organism evidence="11 12">
    <name type="scientific">Pelobates cultripes</name>
    <name type="common">Western spadefoot toad</name>
    <dbReference type="NCBI Taxonomy" id="61616"/>
    <lineage>
        <taxon>Eukaryota</taxon>
        <taxon>Metazoa</taxon>
        <taxon>Chordata</taxon>
        <taxon>Craniata</taxon>
        <taxon>Vertebrata</taxon>
        <taxon>Euteleostomi</taxon>
        <taxon>Amphibia</taxon>
        <taxon>Batrachia</taxon>
        <taxon>Anura</taxon>
        <taxon>Pelobatoidea</taxon>
        <taxon>Pelobatidae</taxon>
        <taxon>Pelobates</taxon>
    </lineage>
</organism>
<dbReference type="GO" id="GO:0006682">
    <property type="term" value="P:galactosylceramide biosynthetic process"/>
    <property type="evidence" value="ECO:0007669"/>
    <property type="project" value="TreeGrafter"/>
</dbReference>
<name>A0AAD1S8B2_PELCU</name>
<dbReference type="SUPFAM" id="SSF52540">
    <property type="entry name" value="P-loop containing nucleoside triphosphate hydrolases"/>
    <property type="match status" value="1"/>
</dbReference>
<dbReference type="InterPro" id="IPR009729">
    <property type="entry name" value="Gal-3-0_sulfotransfrase"/>
</dbReference>
<reference evidence="11" key="1">
    <citation type="submission" date="2022-03" db="EMBL/GenBank/DDBJ databases">
        <authorList>
            <person name="Alioto T."/>
            <person name="Alioto T."/>
            <person name="Gomez Garrido J."/>
        </authorList>
    </citation>
    <scope>NUCLEOTIDE SEQUENCE</scope>
</reference>
<keyword evidence="12" id="KW-1185">Reference proteome</keyword>
<evidence type="ECO:0000256" key="9">
    <source>
        <dbReference type="ARBA" id="ARBA00023180"/>
    </source>
</evidence>
<keyword evidence="8 10" id="KW-0472">Membrane</keyword>
<dbReference type="PANTHER" id="PTHR14647:SF56">
    <property type="entry name" value="GALACTOSYLCERAMIDE SULFOTRANSFERASE"/>
    <property type="match status" value="1"/>
</dbReference>
<evidence type="ECO:0000256" key="8">
    <source>
        <dbReference type="ARBA" id="ARBA00023136"/>
    </source>
</evidence>
<keyword evidence="9" id="KW-0325">Glycoprotein</keyword>
<dbReference type="AlphaFoldDB" id="A0AAD1S8B2"/>
<evidence type="ECO:0000256" key="1">
    <source>
        <dbReference type="ARBA" id="ARBA00004323"/>
    </source>
</evidence>
<protein>
    <submittedName>
        <fullName evidence="11">Galactosylceramide sulfotransferase isoform X2</fullName>
    </submittedName>
</protein>
<keyword evidence="6 10" id="KW-1133">Transmembrane helix</keyword>
<evidence type="ECO:0000313" key="11">
    <source>
        <dbReference type="EMBL" id="CAH2294932.1"/>
    </source>
</evidence>
<sequence>MVQPSRRLEGEHQRWEYGHKTDMMCIKPQGKLCRSIWKGLILGTLLTSFLILLYSYTMPPLTLSSTGNPVFDCFSSSIQESSNPAKNSSSFFTQSCRPRQNLMFLKTHKTGSSTILNILFRYGQKHHLRFAFPRGRNDFEYPSYFQRSQVEGYRPDICYNIICNHMRYQHSEVRPLLPQDAVFVTVLRDPALLFESSFQYFARVVPLTWTIPGSGSKQKMDTFLQSPLSYYDSSGYNAHYLHNLLMFDLGYDNELDAKNPKVKLILKELDERFHLVMLMEYFDESLLLLKDLLCWELEDIFYFKLNARKNTYGSRLGPEMHLMAQNWNALDTLIYNHFNSTFWKKVEEYGVERMKQDVLHLQRKNELLIQECIAGGGPVDANKIKESGLQPWQPIGENVILGYNLKKNISKQHRQLCRNMLTPEIQYMSQLGADLWLTQLWASIRAFFKW</sequence>
<dbReference type="Pfam" id="PF06990">
    <property type="entry name" value="Gal-3-0_sulfotr"/>
    <property type="match status" value="1"/>
</dbReference>
<dbReference type="GO" id="GO:0001733">
    <property type="term" value="F:galactosylceramide sulfotransferase activity"/>
    <property type="evidence" value="ECO:0007669"/>
    <property type="project" value="InterPro"/>
</dbReference>
<evidence type="ECO:0000313" key="12">
    <source>
        <dbReference type="Proteomes" id="UP001295444"/>
    </source>
</evidence>
<evidence type="ECO:0000256" key="7">
    <source>
        <dbReference type="ARBA" id="ARBA00023034"/>
    </source>
</evidence>
<evidence type="ECO:0000256" key="3">
    <source>
        <dbReference type="ARBA" id="ARBA00022679"/>
    </source>
</evidence>
<accession>A0AAD1S8B2</accession>
<comment type="subcellular location">
    <subcellularLocation>
        <location evidence="1">Golgi apparatus membrane</location>
        <topology evidence="1">Single-pass type II membrane protein</topology>
    </subcellularLocation>
</comment>
<dbReference type="GO" id="GO:0042552">
    <property type="term" value="P:myelination"/>
    <property type="evidence" value="ECO:0007669"/>
    <property type="project" value="TreeGrafter"/>
</dbReference>
<feature type="transmembrane region" description="Helical" evidence="10">
    <location>
        <begin position="36"/>
        <end position="56"/>
    </location>
</feature>
<proteinExistence type="inferred from homology"/>
<evidence type="ECO:0000256" key="2">
    <source>
        <dbReference type="ARBA" id="ARBA00008124"/>
    </source>
</evidence>
<evidence type="ECO:0000256" key="6">
    <source>
        <dbReference type="ARBA" id="ARBA00022989"/>
    </source>
</evidence>
<gene>
    <name evidence="11" type="ORF">PECUL_23A041237</name>
</gene>
<dbReference type="GO" id="GO:0000139">
    <property type="term" value="C:Golgi membrane"/>
    <property type="evidence" value="ECO:0007669"/>
    <property type="project" value="UniProtKB-SubCell"/>
</dbReference>
<dbReference type="PANTHER" id="PTHR14647">
    <property type="entry name" value="GALACTOSE-3-O-SULFOTRANSFERASE"/>
    <property type="match status" value="1"/>
</dbReference>
<keyword evidence="4 10" id="KW-0812">Transmembrane</keyword>
<dbReference type="Proteomes" id="UP001295444">
    <property type="component" value="Chromosome 05"/>
</dbReference>
<dbReference type="Gene3D" id="3.40.50.300">
    <property type="entry name" value="P-loop containing nucleotide triphosphate hydrolases"/>
    <property type="match status" value="1"/>
</dbReference>
<keyword evidence="5" id="KW-0735">Signal-anchor</keyword>
<evidence type="ECO:0000256" key="4">
    <source>
        <dbReference type="ARBA" id="ARBA00022692"/>
    </source>
</evidence>
<evidence type="ECO:0000256" key="10">
    <source>
        <dbReference type="SAM" id="Phobius"/>
    </source>
</evidence>
<dbReference type="InterPro" id="IPR027417">
    <property type="entry name" value="P-loop_NTPase"/>
</dbReference>
<dbReference type="EMBL" id="OW240916">
    <property type="protein sequence ID" value="CAH2294932.1"/>
    <property type="molecule type" value="Genomic_DNA"/>
</dbReference>